<dbReference type="Gene3D" id="1.20.1050.10">
    <property type="match status" value="1"/>
</dbReference>
<reference evidence="3" key="1">
    <citation type="submission" date="2016-10" db="EMBL/GenBank/DDBJ databases">
        <authorList>
            <person name="Varghese N."/>
            <person name="Submissions S."/>
        </authorList>
    </citation>
    <scope>NUCLEOTIDE SEQUENCE [LARGE SCALE GENOMIC DNA]</scope>
    <source>
        <strain evidence="3">CGMCC 1.6489</strain>
    </source>
</reference>
<feature type="domain" description="Glutathione S-transferase C-terminal" evidence="1">
    <location>
        <begin position="41"/>
        <end position="83"/>
    </location>
</feature>
<keyword evidence="3" id="KW-1185">Reference proteome</keyword>
<dbReference type="AlphaFoldDB" id="A0A1I0GT69"/>
<dbReference type="Gene3D" id="3.40.30.10">
    <property type="entry name" value="Glutaredoxin"/>
    <property type="match status" value="1"/>
</dbReference>
<evidence type="ECO:0000313" key="3">
    <source>
        <dbReference type="Proteomes" id="UP000198762"/>
    </source>
</evidence>
<sequence length="96" mass="11267">MAPPYLYDCRTQVWYAQMPAILMHLAKAYHFLPDEPEQQTLALKVVLDCNDILMEITNYHGTVMWDQGSWTEFRTHRLADWMARRYGFPSPGCLLS</sequence>
<dbReference type="STRING" id="430453.SAMN04487962_12046"/>
<protein>
    <recommendedName>
        <fullName evidence="1">Glutathione S-transferase C-terminal domain-containing protein</fullName>
    </recommendedName>
</protein>
<name>A0A1I0GT69_9GAMM</name>
<gene>
    <name evidence="2" type="ORF">SAMN04487962_12046</name>
</gene>
<evidence type="ECO:0000259" key="1">
    <source>
        <dbReference type="Pfam" id="PF22119"/>
    </source>
</evidence>
<dbReference type="Pfam" id="PF22119">
    <property type="entry name" value="GST_C_8"/>
    <property type="match status" value="1"/>
</dbReference>
<dbReference type="Proteomes" id="UP000198762">
    <property type="component" value="Unassembled WGS sequence"/>
</dbReference>
<dbReference type="SUPFAM" id="SSF47616">
    <property type="entry name" value="GST C-terminal domain-like"/>
    <property type="match status" value="1"/>
</dbReference>
<evidence type="ECO:0000313" key="2">
    <source>
        <dbReference type="EMBL" id="SET74315.1"/>
    </source>
</evidence>
<accession>A0A1I0GT69</accession>
<proteinExistence type="predicted"/>
<dbReference type="InterPro" id="IPR054761">
    <property type="entry name" value="GST_C_proteobact"/>
</dbReference>
<dbReference type="InterPro" id="IPR036282">
    <property type="entry name" value="Glutathione-S-Trfase_C_sf"/>
</dbReference>
<dbReference type="EMBL" id="FOHZ01000020">
    <property type="protein sequence ID" value="SET74315.1"/>
    <property type="molecule type" value="Genomic_DNA"/>
</dbReference>
<organism evidence="2 3">
    <name type="scientific">Marinobacter segnicrescens</name>
    <dbReference type="NCBI Taxonomy" id="430453"/>
    <lineage>
        <taxon>Bacteria</taxon>
        <taxon>Pseudomonadati</taxon>
        <taxon>Pseudomonadota</taxon>
        <taxon>Gammaproteobacteria</taxon>
        <taxon>Pseudomonadales</taxon>
        <taxon>Marinobacteraceae</taxon>
        <taxon>Marinobacter</taxon>
    </lineage>
</organism>